<feature type="compositionally biased region" description="Basic and acidic residues" evidence="1">
    <location>
        <begin position="55"/>
        <end position="67"/>
    </location>
</feature>
<dbReference type="HOGENOM" id="CLU_2809173_0_0_6"/>
<sequence>MTGVSISHLAQPVPRRAPRSDTNDNKTGQATEDLATGKGHELNYLTYQRQARGPVKGEYDTPADEKQ</sequence>
<protein>
    <submittedName>
        <fullName evidence="2">Multicopper oxidase</fullName>
    </submittedName>
</protein>
<feature type="region of interest" description="Disordered" evidence="1">
    <location>
        <begin position="1"/>
        <end position="67"/>
    </location>
</feature>
<dbReference type="Proteomes" id="UP000026913">
    <property type="component" value="Chromosome"/>
</dbReference>
<accession>A0A024EHH3</accession>
<name>A0A024EHH3_9PSED</name>
<dbReference type="KEGG" id="pman:OU5_4679"/>
<dbReference type="EMBL" id="CP005960">
    <property type="protein sequence ID" value="AHZ71758.1"/>
    <property type="molecule type" value="Genomic_DNA"/>
</dbReference>
<reference evidence="2 3" key="1">
    <citation type="journal article" date="2012" name="J. Bacteriol.">
        <title>Genome sequence of cold-adapted Pseudomonas mandelii strain JR-1.</title>
        <authorList>
            <person name="Jang S.H."/>
            <person name="Kim J."/>
            <person name="Kim J."/>
            <person name="Hong S."/>
            <person name="Lee C."/>
        </authorList>
    </citation>
    <scope>NUCLEOTIDE SEQUENCE [LARGE SCALE GENOMIC DNA]</scope>
    <source>
        <strain evidence="2 3">JR-1</strain>
    </source>
</reference>
<evidence type="ECO:0000313" key="3">
    <source>
        <dbReference type="Proteomes" id="UP000026913"/>
    </source>
</evidence>
<gene>
    <name evidence="2" type="primary">cumA</name>
    <name evidence="2" type="ORF">OU5_4679</name>
</gene>
<organism evidence="2 3">
    <name type="scientific">Pseudomonas mandelii JR-1</name>
    <dbReference type="NCBI Taxonomy" id="1147786"/>
    <lineage>
        <taxon>Bacteria</taxon>
        <taxon>Pseudomonadati</taxon>
        <taxon>Pseudomonadota</taxon>
        <taxon>Gammaproteobacteria</taxon>
        <taxon>Pseudomonadales</taxon>
        <taxon>Pseudomonadaceae</taxon>
        <taxon>Pseudomonas</taxon>
    </lineage>
</organism>
<dbReference type="AlphaFoldDB" id="A0A024EHH3"/>
<evidence type="ECO:0000256" key="1">
    <source>
        <dbReference type="SAM" id="MobiDB-lite"/>
    </source>
</evidence>
<evidence type="ECO:0000313" key="2">
    <source>
        <dbReference type="EMBL" id="AHZ71758.1"/>
    </source>
</evidence>
<proteinExistence type="predicted"/>